<evidence type="ECO:0008006" key="5">
    <source>
        <dbReference type="Google" id="ProtNLM"/>
    </source>
</evidence>
<proteinExistence type="inferred from homology"/>
<gene>
    <name evidence="3" type="ORF">C2869_12105</name>
</gene>
<protein>
    <recommendedName>
        <fullName evidence="5">6-phosphogluconolactonase</fullName>
    </recommendedName>
</protein>
<evidence type="ECO:0000313" key="3">
    <source>
        <dbReference type="EMBL" id="AWB67130.1"/>
    </source>
</evidence>
<dbReference type="KEGG" id="cate:C2869_12105"/>
<evidence type="ECO:0000256" key="1">
    <source>
        <dbReference type="ARBA" id="ARBA00005564"/>
    </source>
</evidence>
<dbReference type="InterPro" id="IPR015943">
    <property type="entry name" value="WD40/YVTN_repeat-like_dom_sf"/>
</dbReference>
<dbReference type="GO" id="GO:0006006">
    <property type="term" value="P:glucose metabolic process"/>
    <property type="evidence" value="ECO:0007669"/>
    <property type="project" value="UniProtKB-KW"/>
</dbReference>
<dbReference type="OrthoDB" id="9790815at2"/>
<dbReference type="PANTHER" id="PTHR30344:SF1">
    <property type="entry name" value="6-PHOSPHOGLUCONOLACTONASE"/>
    <property type="match status" value="1"/>
</dbReference>
<keyword evidence="2" id="KW-0313">Glucose metabolism</keyword>
<keyword evidence="4" id="KW-1185">Reference proteome</keyword>
<comment type="similarity">
    <text evidence="1">Belongs to the cycloisomerase 2 family.</text>
</comment>
<dbReference type="Gene3D" id="2.130.10.10">
    <property type="entry name" value="YVTN repeat-like/Quinoprotein amine dehydrogenase"/>
    <property type="match status" value="1"/>
</dbReference>
<dbReference type="Pfam" id="PF10282">
    <property type="entry name" value="Lactonase"/>
    <property type="match status" value="1"/>
</dbReference>
<dbReference type="RefSeq" id="WP_108603179.1">
    <property type="nucleotide sequence ID" value="NZ_CP026604.1"/>
</dbReference>
<dbReference type="EMBL" id="CP026604">
    <property type="protein sequence ID" value="AWB67130.1"/>
    <property type="molecule type" value="Genomic_DNA"/>
</dbReference>
<dbReference type="AlphaFoldDB" id="A0A2S0VSQ1"/>
<keyword evidence="2" id="KW-0119">Carbohydrate metabolism</keyword>
<dbReference type="SUPFAM" id="SSF51004">
    <property type="entry name" value="C-terminal (heme d1) domain of cytochrome cd1-nitrite reductase"/>
    <property type="match status" value="1"/>
</dbReference>
<accession>A0A2S0VSQ1</accession>
<sequence length="400" mass="44317">MITQAHTQTPARTQLARLTYQAKSYLHCFIRVSIFVVLGSLLVACQSPTRQPVKIAPTVYHEFLVGTYNKNLNEGIWSIKLNATTGELSTPTNVAAAINPSYLAWNKNKNRLFAVVETKDGGITQYQKQPQDLSFVKTYSLQKIAFAPCYISLSPNEKYLATANYVSGDVQFFDISTNKPKLLKTIKHQGKGPSARQKSSHLHWIAWSPDGKDIYSADLGGDAIYHYQLAQGEFIDKGIAYKASPGDGPRHMTFHPQTHQVYVLNELSNSVTVLQRQPETGKLSYLQKRSTLNANFTKFSKAAAIKISSDGQYLYASNRGANTLAVFSIRKNGYLRRIQNISTGGEEPRDFTISPDGHFIVVANQNSNSLSVLIRNPTTGLLSNSQHQQSLITPVFVGAL</sequence>
<dbReference type="Proteomes" id="UP000244441">
    <property type="component" value="Chromosome"/>
</dbReference>
<dbReference type="PANTHER" id="PTHR30344">
    <property type="entry name" value="6-PHOSPHOGLUCONOLACTONASE-RELATED"/>
    <property type="match status" value="1"/>
</dbReference>
<evidence type="ECO:0000313" key="4">
    <source>
        <dbReference type="Proteomes" id="UP000244441"/>
    </source>
</evidence>
<reference evidence="3 4" key="1">
    <citation type="submission" date="2018-01" db="EMBL/GenBank/DDBJ databases">
        <title>Genome sequence of a Cantenovulum-like bacteria.</title>
        <authorList>
            <person name="Tan W.R."/>
            <person name="Lau N.-S."/>
            <person name="Go F."/>
            <person name="Amirul A.-A.A."/>
        </authorList>
    </citation>
    <scope>NUCLEOTIDE SEQUENCE [LARGE SCALE GENOMIC DNA]</scope>
    <source>
        <strain evidence="3 4">CCB-QB4</strain>
    </source>
</reference>
<organism evidence="3 4">
    <name type="scientific">Saccharobesus litoralis</name>
    <dbReference type="NCBI Taxonomy" id="2172099"/>
    <lineage>
        <taxon>Bacteria</taxon>
        <taxon>Pseudomonadati</taxon>
        <taxon>Pseudomonadota</taxon>
        <taxon>Gammaproteobacteria</taxon>
        <taxon>Alteromonadales</taxon>
        <taxon>Alteromonadaceae</taxon>
        <taxon>Saccharobesus</taxon>
    </lineage>
</organism>
<dbReference type="InterPro" id="IPR019405">
    <property type="entry name" value="Lactonase_7-beta_prop"/>
</dbReference>
<dbReference type="InterPro" id="IPR050282">
    <property type="entry name" value="Cycloisomerase_2"/>
</dbReference>
<evidence type="ECO:0000256" key="2">
    <source>
        <dbReference type="ARBA" id="ARBA00022526"/>
    </source>
</evidence>
<dbReference type="GO" id="GO:0017057">
    <property type="term" value="F:6-phosphogluconolactonase activity"/>
    <property type="evidence" value="ECO:0007669"/>
    <property type="project" value="TreeGrafter"/>
</dbReference>
<dbReference type="InterPro" id="IPR011048">
    <property type="entry name" value="Haem_d1_sf"/>
</dbReference>
<name>A0A2S0VSQ1_9ALTE</name>